<dbReference type="OrthoDB" id="9797083at2"/>
<dbReference type="PANTHER" id="PTHR33991:SF1">
    <property type="entry name" value="DNA REPAIR PROTEIN RECO"/>
    <property type="match status" value="1"/>
</dbReference>
<comment type="function">
    <text evidence="4">Involved in DNA repair and RecF pathway recombination.</text>
</comment>
<evidence type="ECO:0000256" key="3">
    <source>
        <dbReference type="ARBA" id="ARBA00023204"/>
    </source>
</evidence>
<dbReference type="GO" id="GO:0043590">
    <property type="term" value="C:bacterial nucleoid"/>
    <property type="evidence" value="ECO:0007669"/>
    <property type="project" value="TreeGrafter"/>
</dbReference>
<dbReference type="GeneID" id="77461564"/>
<keyword evidence="7" id="KW-1185">Reference proteome</keyword>
<dbReference type="SUPFAM" id="SSF57863">
    <property type="entry name" value="ArfGap/RecO-like zinc finger"/>
    <property type="match status" value="1"/>
</dbReference>
<dbReference type="AlphaFoldDB" id="A0A380LLM8"/>
<evidence type="ECO:0000256" key="2">
    <source>
        <dbReference type="ARBA" id="ARBA00023172"/>
    </source>
</evidence>
<dbReference type="InterPro" id="IPR037278">
    <property type="entry name" value="ARFGAP/RecO"/>
</dbReference>
<dbReference type="RefSeq" id="WP_022789089.1">
    <property type="nucleotide sequence ID" value="NZ_UHFX01000003.1"/>
</dbReference>
<evidence type="ECO:0000256" key="1">
    <source>
        <dbReference type="ARBA" id="ARBA00022763"/>
    </source>
</evidence>
<dbReference type="Proteomes" id="UP000255523">
    <property type="component" value="Unassembled WGS sequence"/>
</dbReference>
<organism evidence="6 7">
    <name type="scientific">Faecalicoccus pleomorphus</name>
    <dbReference type="NCBI Taxonomy" id="1323"/>
    <lineage>
        <taxon>Bacteria</taxon>
        <taxon>Bacillati</taxon>
        <taxon>Bacillota</taxon>
        <taxon>Erysipelotrichia</taxon>
        <taxon>Erysipelotrichales</taxon>
        <taxon>Erysipelotrichaceae</taxon>
        <taxon>Faecalicoccus</taxon>
    </lineage>
</organism>
<dbReference type="PANTHER" id="PTHR33991">
    <property type="entry name" value="DNA REPAIR PROTEIN RECO"/>
    <property type="match status" value="1"/>
</dbReference>
<evidence type="ECO:0000313" key="6">
    <source>
        <dbReference type="EMBL" id="SUO03712.1"/>
    </source>
</evidence>
<dbReference type="Gene3D" id="2.40.50.140">
    <property type="entry name" value="Nucleic acid-binding proteins"/>
    <property type="match status" value="1"/>
</dbReference>
<dbReference type="EMBL" id="UHFX01000003">
    <property type="protein sequence ID" value="SUO03712.1"/>
    <property type="molecule type" value="Genomic_DNA"/>
</dbReference>
<dbReference type="NCBIfam" id="TIGR00613">
    <property type="entry name" value="reco"/>
    <property type="match status" value="1"/>
</dbReference>
<feature type="domain" description="DNA replication/recombination mediator RecO N-terminal" evidence="5">
    <location>
        <begin position="1"/>
        <end position="63"/>
    </location>
</feature>
<keyword evidence="2 4" id="KW-0233">DNA recombination</keyword>
<dbReference type="SUPFAM" id="SSF50249">
    <property type="entry name" value="Nucleic acid-binding proteins"/>
    <property type="match status" value="1"/>
</dbReference>
<keyword evidence="1 4" id="KW-0227">DNA damage</keyword>
<dbReference type="InterPro" id="IPR003717">
    <property type="entry name" value="RecO"/>
</dbReference>
<keyword evidence="3 4" id="KW-0234">DNA repair</keyword>
<evidence type="ECO:0000259" key="5">
    <source>
        <dbReference type="Pfam" id="PF11967"/>
    </source>
</evidence>
<comment type="similarity">
    <text evidence="4">Belongs to the RecO family.</text>
</comment>
<dbReference type="InterPro" id="IPR022572">
    <property type="entry name" value="DNA_rep/recomb_RecO_N"/>
</dbReference>
<dbReference type="GO" id="GO:0006310">
    <property type="term" value="P:DNA recombination"/>
    <property type="evidence" value="ECO:0007669"/>
    <property type="project" value="UniProtKB-UniRule"/>
</dbReference>
<evidence type="ECO:0000313" key="7">
    <source>
        <dbReference type="Proteomes" id="UP000255523"/>
    </source>
</evidence>
<proteinExistence type="inferred from homology"/>
<gene>
    <name evidence="4 6" type="primary">recO</name>
    <name evidence="6" type="ORF">NCTC11087_00581</name>
</gene>
<reference evidence="6 7" key="1">
    <citation type="submission" date="2018-06" db="EMBL/GenBank/DDBJ databases">
        <authorList>
            <consortium name="Pathogen Informatics"/>
            <person name="Doyle S."/>
        </authorList>
    </citation>
    <scope>NUCLEOTIDE SEQUENCE [LARGE SCALE GENOMIC DNA]</scope>
    <source>
        <strain evidence="6 7">NCTC11087</strain>
    </source>
</reference>
<protein>
    <recommendedName>
        <fullName evidence="4">DNA repair protein RecO</fullName>
    </recommendedName>
    <alternativeName>
        <fullName evidence="4">Recombination protein O</fullName>
    </alternativeName>
</protein>
<name>A0A380LLM8_9FIRM</name>
<evidence type="ECO:0000256" key="4">
    <source>
        <dbReference type="HAMAP-Rule" id="MF_00201"/>
    </source>
</evidence>
<dbReference type="GO" id="GO:0006302">
    <property type="term" value="P:double-strand break repair"/>
    <property type="evidence" value="ECO:0007669"/>
    <property type="project" value="TreeGrafter"/>
</dbReference>
<sequence>MTIKTTGIVLKVQDYKEKDGLAWMLTQDQIVSVRVRGIQKEGSKLRSGCQPFLYATWHIEERNQGPGLLIHATPICFFYRVMEDLTIQAFSFLLRDILLKTKSSPLLLEAFLEYLKAVQDQRNSVFAYGCFVLKEILCAEGIQPFVDGCTLCHRKDALETLSIKDGGFLCHYCNQNGIKMYKSDMRKVYLLFKASSKNIDVLIENCHFEIKDCIFWADWYERFEQTHLAGLKFLKTVVDL</sequence>
<dbReference type="Pfam" id="PF02565">
    <property type="entry name" value="RecO_C"/>
    <property type="match status" value="1"/>
</dbReference>
<dbReference type="HAMAP" id="MF_00201">
    <property type="entry name" value="RecO"/>
    <property type="match status" value="1"/>
</dbReference>
<dbReference type="InterPro" id="IPR012340">
    <property type="entry name" value="NA-bd_OB-fold"/>
</dbReference>
<dbReference type="Pfam" id="PF11967">
    <property type="entry name" value="RecO_N"/>
    <property type="match status" value="1"/>
</dbReference>
<accession>A0A380LLM8</accession>